<sequence>MTDFLTWFEHEQQSLEGNWSDLFLKEGRYPKMADASGHVVTLPGAPRISVNDIAAILECQTRKDYRFSMSDLHGKNGMPAELDFAARVTDLRFRCNLFHYFGGNKALVMRKLNEHIPDFPSLGLPTETVLPLFGRSAGLILFAGATGSGKSTSQASGLIAQVKRAIHILTIEDPVEYLLPEDQAAEVTQREIGVDSRDFSTAIRAALREKPNIIMVGELRDAETIEAATIAANSGHLVLATTHAATASEAVRRILESVPAESRAGLQNILADTLIAVIAQKLLPRADKPGKVLAYEVLKATSSVRANIATGRYDQLPNEISQGGVDGMNLMEQRIKELLREGIITEETAFAYAPSLKRLQDMLGY</sequence>
<evidence type="ECO:0000313" key="4">
    <source>
        <dbReference type="Proteomes" id="UP000175616"/>
    </source>
</evidence>
<evidence type="ECO:0000256" key="1">
    <source>
        <dbReference type="ARBA" id="ARBA00006611"/>
    </source>
</evidence>
<dbReference type="RefSeq" id="WP_070113986.1">
    <property type="nucleotide sequence ID" value="NZ_LZYE01000061.1"/>
</dbReference>
<dbReference type="Gene3D" id="3.30.450.90">
    <property type="match status" value="1"/>
</dbReference>
<dbReference type="InterPro" id="IPR027417">
    <property type="entry name" value="P-loop_NTPase"/>
</dbReference>
<dbReference type="PANTHER" id="PTHR30486:SF16">
    <property type="entry name" value="TWITCHING MOTILITY PROTEIN PILT"/>
    <property type="match status" value="1"/>
</dbReference>
<dbReference type="Gene3D" id="3.40.50.300">
    <property type="entry name" value="P-loop containing nucleotide triphosphate hydrolases"/>
    <property type="match status" value="1"/>
</dbReference>
<organism evidence="3 4">
    <name type="scientific">Acidithiobacillus caldus</name>
    <dbReference type="NCBI Taxonomy" id="33059"/>
    <lineage>
        <taxon>Bacteria</taxon>
        <taxon>Pseudomonadati</taxon>
        <taxon>Pseudomonadota</taxon>
        <taxon>Acidithiobacillia</taxon>
        <taxon>Acidithiobacillales</taxon>
        <taxon>Acidithiobacillaceae</taxon>
        <taxon>Acidithiobacillus</taxon>
    </lineage>
</organism>
<name>A0A1E7YQ94_9PROT</name>
<comment type="caution">
    <text evidence="3">The sequence shown here is derived from an EMBL/GenBank/DDBJ whole genome shotgun (WGS) entry which is preliminary data.</text>
</comment>
<gene>
    <name evidence="3" type="ORF">BAE27_03140</name>
</gene>
<dbReference type="EMBL" id="LZYE01000061">
    <property type="protein sequence ID" value="OFC37953.1"/>
    <property type="molecule type" value="Genomic_DNA"/>
</dbReference>
<feature type="domain" description="Bacterial type II secretion system protein E" evidence="2">
    <location>
        <begin position="79"/>
        <end position="292"/>
    </location>
</feature>
<accession>A0A1E7YQ94</accession>
<dbReference type="SUPFAM" id="SSF52540">
    <property type="entry name" value="P-loop containing nucleoside triphosphate hydrolases"/>
    <property type="match status" value="1"/>
</dbReference>
<comment type="similarity">
    <text evidence="1">Belongs to the GSP E family.</text>
</comment>
<dbReference type="PANTHER" id="PTHR30486">
    <property type="entry name" value="TWITCHING MOTILITY PROTEIN PILT"/>
    <property type="match status" value="1"/>
</dbReference>
<dbReference type="InterPro" id="IPR050921">
    <property type="entry name" value="T4SS_GSP_E_ATPase"/>
</dbReference>
<dbReference type="Proteomes" id="UP000175616">
    <property type="component" value="Unassembled WGS sequence"/>
</dbReference>
<evidence type="ECO:0000313" key="3">
    <source>
        <dbReference type="EMBL" id="OFC37953.1"/>
    </source>
</evidence>
<dbReference type="AlphaFoldDB" id="A0A1E7YQ94"/>
<proteinExistence type="inferred from homology"/>
<dbReference type="Pfam" id="PF00437">
    <property type="entry name" value="T2SSE"/>
    <property type="match status" value="1"/>
</dbReference>
<evidence type="ECO:0000259" key="2">
    <source>
        <dbReference type="Pfam" id="PF00437"/>
    </source>
</evidence>
<dbReference type="InterPro" id="IPR001482">
    <property type="entry name" value="T2SS/T4SS_dom"/>
</dbReference>
<dbReference type="GO" id="GO:0016887">
    <property type="term" value="F:ATP hydrolysis activity"/>
    <property type="evidence" value="ECO:0007669"/>
    <property type="project" value="InterPro"/>
</dbReference>
<protein>
    <recommendedName>
        <fullName evidence="2">Bacterial type II secretion system protein E domain-containing protein</fullName>
    </recommendedName>
</protein>
<reference evidence="3 4" key="1">
    <citation type="submission" date="2016-06" db="EMBL/GenBank/DDBJ databases">
        <title>Gene turnover analysis identifies the evolutionary adaptation of the extremophile Acidithiobacillus caldus.</title>
        <authorList>
            <person name="Zhang X."/>
        </authorList>
    </citation>
    <scope>NUCLEOTIDE SEQUENCE [LARGE SCALE GENOMIC DNA]</scope>
    <source>
        <strain evidence="3 4">DX</strain>
    </source>
</reference>